<comment type="similarity">
    <text evidence="1">Belongs to the aldo/keto reductase family.</text>
</comment>
<organism evidence="8 9">
    <name type="scientific">Bacillus taeanensis</name>
    <dbReference type="NCBI Taxonomy" id="273032"/>
    <lineage>
        <taxon>Bacteria</taxon>
        <taxon>Bacillati</taxon>
        <taxon>Bacillota</taxon>
        <taxon>Bacilli</taxon>
        <taxon>Bacillales</taxon>
        <taxon>Bacillaceae</taxon>
        <taxon>Bacillus</taxon>
    </lineage>
</organism>
<gene>
    <name evidence="8" type="ORF">DS031_18735</name>
</gene>
<evidence type="ECO:0000259" key="7">
    <source>
        <dbReference type="Pfam" id="PF00248"/>
    </source>
</evidence>
<dbReference type="AlphaFoldDB" id="A0A366XQW7"/>
<accession>A0A366XQW7</accession>
<evidence type="ECO:0000256" key="4">
    <source>
        <dbReference type="PIRSR" id="PIRSR000097-1"/>
    </source>
</evidence>
<evidence type="ECO:0000256" key="5">
    <source>
        <dbReference type="PIRSR" id="PIRSR000097-2"/>
    </source>
</evidence>
<evidence type="ECO:0000256" key="1">
    <source>
        <dbReference type="ARBA" id="ARBA00007905"/>
    </source>
</evidence>
<dbReference type="FunFam" id="3.20.20.100:FF:000015">
    <property type="entry name" value="Oxidoreductase, aldo/keto reductase family"/>
    <property type="match status" value="1"/>
</dbReference>
<dbReference type="InterPro" id="IPR036812">
    <property type="entry name" value="NAD(P)_OxRdtase_dom_sf"/>
</dbReference>
<dbReference type="RefSeq" id="WP_113807581.1">
    <property type="nucleotide sequence ID" value="NZ_QOCW01000025.1"/>
</dbReference>
<dbReference type="Proteomes" id="UP000253314">
    <property type="component" value="Unassembled WGS sequence"/>
</dbReference>
<keyword evidence="3" id="KW-0560">Oxidoreductase</keyword>
<dbReference type="EMBL" id="QOCW01000025">
    <property type="protein sequence ID" value="RBW68106.1"/>
    <property type="molecule type" value="Genomic_DNA"/>
</dbReference>
<dbReference type="InterPro" id="IPR023210">
    <property type="entry name" value="NADP_OxRdtase_dom"/>
</dbReference>
<dbReference type="GO" id="GO:0016616">
    <property type="term" value="F:oxidoreductase activity, acting on the CH-OH group of donors, NAD or NADP as acceptor"/>
    <property type="evidence" value="ECO:0007669"/>
    <property type="project" value="UniProtKB-ARBA"/>
</dbReference>
<evidence type="ECO:0000313" key="8">
    <source>
        <dbReference type="EMBL" id="RBW68106.1"/>
    </source>
</evidence>
<dbReference type="PROSITE" id="PS00063">
    <property type="entry name" value="ALDOKETO_REDUCTASE_3"/>
    <property type="match status" value="1"/>
</dbReference>
<dbReference type="InterPro" id="IPR018170">
    <property type="entry name" value="Aldo/ket_reductase_CS"/>
</dbReference>
<evidence type="ECO:0000313" key="9">
    <source>
        <dbReference type="Proteomes" id="UP000253314"/>
    </source>
</evidence>
<feature type="binding site" evidence="5">
    <location>
        <position position="110"/>
    </location>
    <ligand>
        <name>substrate</name>
    </ligand>
</feature>
<dbReference type="CDD" id="cd19132">
    <property type="entry name" value="AKR_AKR5D1_E1"/>
    <property type="match status" value="1"/>
</dbReference>
<dbReference type="Gene3D" id="3.20.20.100">
    <property type="entry name" value="NADP-dependent oxidoreductase domain"/>
    <property type="match status" value="1"/>
</dbReference>
<dbReference type="SUPFAM" id="SSF51430">
    <property type="entry name" value="NAD(P)-linked oxidoreductase"/>
    <property type="match status" value="1"/>
</dbReference>
<dbReference type="PROSITE" id="PS00798">
    <property type="entry name" value="ALDOKETO_REDUCTASE_1"/>
    <property type="match status" value="1"/>
</dbReference>
<name>A0A366XQW7_9BACI</name>
<feature type="active site" description="Proton donor" evidence="4">
    <location>
        <position position="52"/>
    </location>
</feature>
<dbReference type="PANTHER" id="PTHR43827">
    <property type="entry name" value="2,5-DIKETO-D-GLUCONIC ACID REDUCTASE"/>
    <property type="match status" value="1"/>
</dbReference>
<proteinExistence type="inferred from homology"/>
<dbReference type="InterPro" id="IPR020471">
    <property type="entry name" value="AKR"/>
</dbReference>
<feature type="site" description="Lowers pKa of active site Tyr" evidence="6">
    <location>
        <position position="77"/>
    </location>
</feature>
<dbReference type="OrthoDB" id="9804790at2"/>
<evidence type="ECO:0000256" key="6">
    <source>
        <dbReference type="PIRSR" id="PIRSR000097-3"/>
    </source>
</evidence>
<dbReference type="PANTHER" id="PTHR43827:SF3">
    <property type="entry name" value="NADP-DEPENDENT OXIDOREDUCTASE DOMAIN-CONTAINING PROTEIN"/>
    <property type="match status" value="1"/>
</dbReference>
<comment type="caution">
    <text evidence="8">The sequence shown here is derived from an EMBL/GenBank/DDBJ whole genome shotgun (WGS) entry which is preliminary data.</text>
</comment>
<dbReference type="Pfam" id="PF00248">
    <property type="entry name" value="Aldo_ket_red"/>
    <property type="match status" value="1"/>
</dbReference>
<keyword evidence="2" id="KW-0521">NADP</keyword>
<dbReference type="PIRSF" id="PIRSF000097">
    <property type="entry name" value="AKR"/>
    <property type="match status" value="1"/>
</dbReference>
<feature type="domain" description="NADP-dependent oxidoreductase" evidence="7">
    <location>
        <begin position="19"/>
        <end position="262"/>
    </location>
</feature>
<dbReference type="PRINTS" id="PR00069">
    <property type="entry name" value="ALDKETRDTASE"/>
</dbReference>
<dbReference type="PROSITE" id="PS00062">
    <property type="entry name" value="ALDOKETO_REDUCTASE_2"/>
    <property type="match status" value="1"/>
</dbReference>
<protein>
    <submittedName>
        <fullName evidence="8">Aldo/keto reductase</fullName>
    </submittedName>
</protein>
<evidence type="ECO:0000256" key="3">
    <source>
        <dbReference type="ARBA" id="ARBA00023002"/>
    </source>
</evidence>
<keyword evidence="9" id="KW-1185">Reference proteome</keyword>
<reference evidence="8 9" key="1">
    <citation type="submission" date="2018-07" db="EMBL/GenBank/DDBJ databases">
        <title>Lottiidibacillus patelloidae gen. nov., sp. nov., isolated from the intestinal tract of a marine limpet and the reclassification of B. taeanensis BH030017T, B. algicola KMM 3737T and B. hwajinpoensis SW-72T as genus Lottiidibacillus.</title>
        <authorList>
            <person name="Liu R."/>
            <person name="Huang Z."/>
        </authorList>
    </citation>
    <scope>NUCLEOTIDE SEQUENCE [LARGE SCALE GENOMIC DNA]</scope>
    <source>
        <strain evidence="8 9">BH030017</strain>
    </source>
</reference>
<sequence>MGKSIPEVTLNDGLKVPALGFGTYSLNGNKGVQAINSAIDIGYRLIDTAYNYENEGTVGEAVRRSSVPREQLLITSKLPGRYQTYDKAVQTIEESLYRANLDYYDLYLIHWPNPKQDHYVEAWQALIDAKKSGLIRSIGVCNFLPEHLERLERETGIKPSINQIELHPFFNQEQQRKWHAENNIVTESWSPLARAKDVLENETLRTIANDHSKTISQIILRWHYQLGAIAIPKSASAERQLENISIFDFSLSEAEMSAIAELTRPDGRINDQDPAIYEEF</sequence>
<evidence type="ECO:0000256" key="2">
    <source>
        <dbReference type="ARBA" id="ARBA00022857"/>
    </source>
</evidence>